<dbReference type="RefSeq" id="XP_039235340.1">
    <property type="nucleotide sequence ID" value="XM_039379406.1"/>
</dbReference>
<feature type="region of interest" description="Disordered" evidence="1">
    <location>
        <begin position="90"/>
        <end position="111"/>
    </location>
</feature>
<dbReference type="GO" id="GO:0098837">
    <property type="term" value="C:postsynaptic recycling endosome"/>
    <property type="evidence" value="ECO:0007669"/>
    <property type="project" value="TreeGrafter"/>
</dbReference>
<dbReference type="GO" id="GO:0098887">
    <property type="term" value="P:neurotransmitter receptor transport, endosome to postsynaptic membrane"/>
    <property type="evidence" value="ECO:0007669"/>
    <property type="project" value="TreeGrafter"/>
</dbReference>
<sequence>MGGTWVHVGGHRGMWDHWGHGGAQGAWGDTRGHGGYLGSKLFQRLAQSQQERWLLQEKVRHLEVSSASMAEDLCRKSAIIQSFVRDSRLEAVPPSAPTPRRGGPGEEGLREMNKKLQNLLEEQLTKNLHLAQDLESLSQELAQLRKDQTAPPGPP</sequence>
<protein>
    <submittedName>
        <fullName evidence="3">GRIP1-associated protein 1</fullName>
    </submittedName>
</protein>
<dbReference type="GO" id="GO:0099152">
    <property type="term" value="P:regulation of neurotransmitter receptor transport, endosome to postsynaptic membrane"/>
    <property type="evidence" value="ECO:0007669"/>
    <property type="project" value="TreeGrafter"/>
</dbReference>
<reference evidence="3" key="1">
    <citation type="submission" date="2025-08" db="UniProtKB">
        <authorList>
            <consortium name="RefSeq"/>
        </authorList>
    </citation>
    <scope>IDENTIFICATION</scope>
    <source>
        <tissue evidence="3">Muscle</tissue>
    </source>
</reference>
<dbReference type="InterPro" id="IPR026204">
    <property type="entry name" value="GRIPAP1"/>
</dbReference>
<evidence type="ECO:0000313" key="3">
    <source>
        <dbReference type="RefSeq" id="XP_039235340.1"/>
    </source>
</evidence>
<evidence type="ECO:0000256" key="1">
    <source>
        <dbReference type="SAM" id="MobiDB-lite"/>
    </source>
</evidence>
<dbReference type="GO" id="GO:0099158">
    <property type="term" value="P:regulation of recycling endosome localization within postsynapse"/>
    <property type="evidence" value="ECO:0007669"/>
    <property type="project" value="TreeGrafter"/>
</dbReference>
<dbReference type="AlphaFoldDB" id="A0A7R5K675"/>
<proteinExistence type="predicted"/>
<dbReference type="GeneID" id="120322899"/>
<gene>
    <name evidence="3" type="primary">GRIPAP1</name>
</gene>
<organism evidence="2 3">
    <name type="scientific">Pipra filicauda</name>
    <name type="common">Wire-tailed manakin</name>
    <dbReference type="NCBI Taxonomy" id="649802"/>
    <lineage>
        <taxon>Eukaryota</taxon>
        <taxon>Metazoa</taxon>
        <taxon>Chordata</taxon>
        <taxon>Craniata</taxon>
        <taxon>Vertebrata</taxon>
        <taxon>Euteleostomi</taxon>
        <taxon>Archelosauria</taxon>
        <taxon>Archosauria</taxon>
        <taxon>Dinosauria</taxon>
        <taxon>Saurischia</taxon>
        <taxon>Theropoda</taxon>
        <taxon>Coelurosauria</taxon>
        <taxon>Aves</taxon>
        <taxon>Neognathae</taxon>
        <taxon>Neoaves</taxon>
        <taxon>Telluraves</taxon>
        <taxon>Australaves</taxon>
        <taxon>Passeriformes</taxon>
        <taxon>Pipridae</taxon>
        <taxon>Pipra</taxon>
    </lineage>
</organism>
<dbReference type="GO" id="GO:0098978">
    <property type="term" value="C:glutamatergic synapse"/>
    <property type="evidence" value="ECO:0007669"/>
    <property type="project" value="TreeGrafter"/>
</dbReference>
<dbReference type="PANTHER" id="PTHR18978:SF1">
    <property type="entry name" value="GRIP1-ASSOCIATED PROTEIN 1"/>
    <property type="match status" value="1"/>
</dbReference>
<name>A0A7R5K675_9PASS</name>
<keyword evidence="2" id="KW-1185">Reference proteome</keyword>
<dbReference type="GO" id="GO:0098998">
    <property type="term" value="C:extrinsic component of postsynaptic early endosome membrane"/>
    <property type="evidence" value="ECO:0007669"/>
    <property type="project" value="TreeGrafter"/>
</dbReference>
<dbReference type="GO" id="GO:1905244">
    <property type="term" value="P:regulation of modification of synaptic structure"/>
    <property type="evidence" value="ECO:0007669"/>
    <property type="project" value="TreeGrafter"/>
</dbReference>
<dbReference type="CTD" id="56850"/>
<accession>A0A7R5K675</accession>
<dbReference type="PANTHER" id="PTHR18978">
    <property type="entry name" value="GRIP-1 ASSOCIATED PROTEIN 1"/>
    <property type="match status" value="1"/>
</dbReference>
<dbReference type="InParanoid" id="A0A7R5K675"/>
<dbReference type="Proteomes" id="UP000504627">
    <property type="component" value="Unplaced"/>
</dbReference>
<evidence type="ECO:0000313" key="2">
    <source>
        <dbReference type="Proteomes" id="UP000504627"/>
    </source>
</evidence>